<evidence type="ECO:0000256" key="4">
    <source>
        <dbReference type="ARBA" id="ARBA00023242"/>
    </source>
</evidence>
<keyword evidence="4" id="KW-0539">Nucleus</keyword>
<dbReference type="PROSITE" id="PS51062">
    <property type="entry name" value="RUNT"/>
    <property type="match status" value="2"/>
</dbReference>
<comment type="subcellular location">
    <subcellularLocation>
        <location evidence="1">Nucleus</location>
    </subcellularLocation>
</comment>
<dbReference type="InterPro" id="IPR013524">
    <property type="entry name" value="Runt_dom"/>
</dbReference>
<accession>A0AAD9JNA5</accession>
<dbReference type="SUPFAM" id="SSF49417">
    <property type="entry name" value="p53-like transcription factors"/>
    <property type="match status" value="2"/>
</dbReference>
<dbReference type="GO" id="GO:0005634">
    <property type="term" value="C:nucleus"/>
    <property type="evidence" value="ECO:0007669"/>
    <property type="project" value="UniProtKB-SubCell"/>
</dbReference>
<dbReference type="GO" id="GO:0000978">
    <property type="term" value="F:RNA polymerase II cis-regulatory region sequence-specific DNA binding"/>
    <property type="evidence" value="ECO:0007669"/>
    <property type="project" value="TreeGrafter"/>
</dbReference>
<keyword evidence="5" id="KW-0472">Membrane</keyword>
<dbReference type="EMBL" id="JAODUP010000220">
    <property type="protein sequence ID" value="KAK2156177.1"/>
    <property type="molecule type" value="Genomic_DNA"/>
</dbReference>
<dbReference type="Pfam" id="PF00853">
    <property type="entry name" value="Runt"/>
    <property type="match status" value="2"/>
</dbReference>
<feature type="domain" description="Runt" evidence="6">
    <location>
        <begin position="191"/>
        <end position="225"/>
    </location>
</feature>
<evidence type="ECO:0000256" key="3">
    <source>
        <dbReference type="ARBA" id="ARBA00023163"/>
    </source>
</evidence>
<gene>
    <name evidence="7" type="ORF">LSH36_220g08016</name>
</gene>
<keyword evidence="8" id="KW-1185">Reference proteome</keyword>
<dbReference type="PANTHER" id="PTHR11950:SF31">
    <property type="entry name" value="SEGMENTATION PROTEIN RUNT"/>
    <property type="match status" value="1"/>
</dbReference>
<evidence type="ECO:0000256" key="5">
    <source>
        <dbReference type="SAM" id="Phobius"/>
    </source>
</evidence>
<evidence type="ECO:0000313" key="8">
    <source>
        <dbReference type="Proteomes" id="UP001208570"/>
    </source>
</evidence>
<sequence>MHLRPDLNGATPFQESPLNSMTDILTGERTLSAVLSEHPGELVRTGSPNFVCSVLPSHWRSNKTLPVSFKVVALGEVKDGTRVTIYAGNDENFSAELRNCTAYMKNQVAKFNDLRFVGRSGRALIKTVITSKASLRISNLILHGEEALFEVIAFNFRRVGCFFSVNIALCCRTEGRFVLHQDRDDGGYFCKSFNLTINVSTSPPQIATYSKAIKVTVDGPREPRSKTKPKQMYGPFMNQASVLKLADSPGFHFVSINIQFFDAAQNSGVLSGFSGSLSISGCSKSLELFDRKIDAPTNDLNSLASVALFCIRRKAQLQGMIGFYGISLGMRVLVFWISGFVGSRIRG</sequence>
<keyword evidence="5" id="KW-1133">Transmembrane helix</keyword>
<dbReference type="Gene3D" id="2.60.40.720">
    <property type="match status" value="2"/>
</dbReference>
<feature type="domain" description="Runt" evidence="6">
    <location>
        <begin position="30"/>
        <end position="158"/>
    </location>
</feature>
<keyword evidence="5" id="KW-0812">Transmembrane</keyword>
<dbReference type="PANTHER" id="PTHR11950">
    <property type="entry name" value="RUNT RELATED"/>
    <property type="match status" value="1"/>
</dbReference>
<keyword evidence="3" id="KW-0804">Transcription</keyword>
<comment type="caution">
    <text evidence="7">The sequence shown here is derived from an EMBL/GenBank/DDBJ whole genome shotgun (WGS) entry which is preliminary data.</text>
</comment>
<organism evidence="7 8">
    <name type="scientific">Paralvinella palmiformis</name>
    <dbReference type="NCBI Taxonomy" id="53620"/>
    <lineage>
        <taxon>Eukaryota</taxon>
        <taxon>Metazoa</taxon>
        <taxon>Spiralia</taxon>
        <taxon>Lophotrochozoa</taxon>
        <taxon>Annelida</taxon>
        <taxon>Polychaeta</taxon>
        <taxon>Sedentaria</taxon>
        <taxon>Canalipalpata</taxon>
        <taxon>Terebellida</taxon>
        <taxon>Terebelliformia</taxon>
        <taxon>Alvinellidae</taxon>
        <taxon>Paralvinella</taxon>
    </lineage>
</organism>
<protein>
    <recommendedName>
        <fullName evidence="6">Runt domain-containing protein</fullName>
    </recommendedName>
</protein>
<proteinExistence type="predicted"/>
<feature type="transmembrane region" description="Helical" evidence="5">
    <location>
        <begin position="321"/>
        <end position="341"/>
    </location>
</feature>
<evidence type="ECO:0000259" key="6">
    <source>
        <dbReference type="PROSITE" id="PS51062"/>
    </source>
</evidence>
<dbReference type="PRINTS" id="PR00967">
    <property type="entry name" value="ONCOGENEAML1"/>
</dbReference>
<evidence type="ECO:0000313" key="7">
    <source>
        <dbReference type="EMBL" id="KAK2156177.1"/>
    </source>
</evidence>
<dbReference type="Proteomes" id="UP001208570">
    <property type="component" value="Unassembled WGS sequence"/>
</dbReference>
<dbReference type="GO" id="GO:0000981">
    <property type="term" value="F:DNA-binding transcription factor activity, RNA polymerase II-specific"/>
    <property type="evidence" value="ECO:0007669"/>
    <property type="project" value="TreeGrafter"/>
</dbReference>
<keyword evidence="2" id="KW-0805">Transcription regulation</keyword>
<evidence type="ECO:0000256" key="2">
    <source>
        <dbReference type="ARBA" id="ARBA00023015"/>
    </source>
</evidence>
<dbReference type="InterPro" id="IPR012346">
    <property type="entry name" value="p53/RUNT-type_TF_DNA-bd_sf"/>
</dbReference>
<reference evidence="7" key="1">
    <citation type="journal article" date="2023" name="Mol. Biol. Evol.">
        <title>Third-Generation Sequencing Reveals the Adaptive Role of the Epigenome in Three Deep-Sea Polychaetes.</title>
        <authorList>
            <person name="Perez M."/>
            <person name="Aroh O."/>
            <person name="Sun Y."/>
            <person name="Lan Y."/>
            <person name="Juniper S.K."/>
            <person name="Young C.R."/>
            <person name="Angers B."/>
            <person name="Qian P.Y."/>
        </authorList>
    </citation>
    <scope>NUCLEOTIDE SEQUENCE</scope>
    <source>
        <strain evidence="7">P08H-3</strain>
    </source>
</reference>
<dbReference type="GO" id="GO:0005524">
    <property type="term" value="F:ATP binding"/>
    <property type="evidence" value="ECO:0007669"/>
    <property type="project" value="InterPro"/>
</dbReference>
<dbReference type="InterPro" id="IPR000040">
    <property type="entry name" value="AML1_Runt"/>
</dbReference>
<evidence type="ECO:0000256" key="1">
    <source>
        <dbReference type="ARBA" id="ARBA00004123"/>
    </source>
</evidence>
<name>A0AAD9JNA5_9ANNE</name>
<dbReference type="InterPro" id="IPR008967">
    <property type="entry name" value="p53-like_TF_DNA-bd_sf"/>
</dbReference>
<dbReference type="AlphaFoldDB" id="A0AAD9JNA5"/>